<dbReference type="EMBL" id="JBHSMD010000011">
    <property type="protein sequence ID" value="MFC5495807.1"/>
    <property type="molecule type" value="Genomic_DNA"/>
</dbReference>
<gene>
    <name evidence="3" type="ORF">ACFPKY_22060</name>
</gene>
<dbReference type="PANTHER" id="PTHR46268:SF27">
    <property type="entry name" value="UNIVERSAL STRESS PROTEIN RV2623"/>
    <property type="match status" value="1"/>
</dbReference>
<proteinExistence type="inferred from homology"/>
<organism evidence="3 4">
    <name type="scientific">Nocardioides caricicola</name>
    <dbReference type="NCBI Taxonomy" id="634770"/>
    <lineage>
        <taxon>Bacteria</taxon>
        <taxon>Bacillati</taxon>
        <taxon>Actinomycetota</taxon>
        <taxon>Actinomycetes</taxon>
        <taxon>Propionibacteriales</taxon>
        <taxon>Nocardioidaceae</taxon>
        <taxon>Nocardioides</taxon>
    </lineage>
</organism>
<dbReference type="Proteomes" id="UP001595956">
    <property type="component" value="Unassembled WGS sequence"/>
</dbReference>
<dbReference type="RefSeq" id="WP_345182402.1">
    <property type="nucleotide sequence ID" value="NZ_BAABFQ010000010.1"/>
</dbReference>
<name>A0ABW0N782_9ACTN</name>
<evidence type="ECO:0000259" key="2">
    <source>
        <dbReference type="Pfam" id="PF00582"/>
    </source>
</evidence>
<evidence type="ECO:0000256" key="1">
    <source>
        <dbReference type="ARBA" id="ARBA00008791"/>
    </source>
</evidence>
<accession>A0ABW0N782</accession>
<dbReference type="PANTHER" id="PTHR46268">
    <property type="entry name" value="STRESS RESPONSE PROTEIN NHAX"/>
    <property type="match status" value="1"/>
</dbReference>
<keyword evidence="4" id="KW-1185">Reference proteome</keyword>
<evidence type="ECO:0000313" key="4">
    <source>
        <dbReference type="Proteomes" id="UP001595956"/>
    </source>
</evidence>
<comment type="caution">
    <text evidence="3">The sequence shown here is derived from an EMBL/GenBank/DDBJ whole genome shotgun (WGS) entry which is preliminary data.</text>
</comment>
<comment type="similarity">
    <text evidence="1">Belongs to the universal stress protein A family.</text>
</comment>
<sequence length="288" mass="30649">MDNTQLRIVVAVADAEDSAAAVRFAVTEAKRRHLPVTLVHVLHPVLISEGNLNAATTEPIVVRARQMLADLETQVRGELGTEGSVTSELVVGHPGAALADATRDAALAVLQPERMGEHRHIPTYSVASAVTARSHTPVVAVPADWSEPGTGPVTVGVDLDGSSATVLQAAFEEAQGRGVGLRVVHAWRYSEAFDGVVFEGERQSHHSSELADEIRAQLAPLERKFSGVPVELSVRHGRAADTLVTESALSSLIVVGRHHTRLNRHLGSIVRAVLHESRCPVLVVDPGA</sequence>
<evidence type="ECO:0000313" key="3">
    <source>
        <dbReference type="EMBL" id="MFC5495807.1"/>
    </source>
</evidence>
<dbReference type="InterPro" id="IPR014729">
    <property type="entry name" value="Rossmann-like_a/b/a_fold"/>
</dbReference>
<reference evidence="4" key="1">
    <citation type="journal article" date="2019" name="Int. J. Syst. Evol. Microbiol.">
        <title>The Global Catalogue of Microorganisms (GCM) 10K type strain sequencing project: providing services to taxonomists for standard genome sequencing and annotation.</title>
        <authorList>
            <consortium name="The Broad Institute Genomics Platform"/>
            <consortium name="The Broad Institute Genome Sequencing Center for Infectious Disease"/>
            <person name="Wu L."/>
            <person name="Ma J."/>
        </authorList>
    </citation>
    <scope>NUCLEOTIDE SEQUENCE [LARGE SCALE GENOMIC DNA]</scope>
    <source>
        <strain evidence="4">KACC 13778</strain>
    </source>
</reference>
<feature type="domain" description="UspA" evidence="2">
    <location>
        <begin position="7"/>
        <end position="142"/>
    </location>
</feature>
<dbReference type="Gene3D" id="3.40.50.620">
    <property type="entry name" value="HUPs"/>
    <property type="match status" value="2"/>
</dbReference>
<feature type="domain" description="UspA" evidence="2">
    <location>
        <begin position="152"/>
        <end position="284"/>
    </location>
</feature>
<dbReference type="Pfam" id="PF00582">
    <property type="entry name" value="Usp"/>
    <property type="match status" value="2"/>
</dbReference>
<protein>
    <submittedName>
        <fullName evidence="3">Universal stress protein</fullName>
    </submittedName>
</protein>
<dbReference type="SUPFAM" id="SSF52402">
    <property type="entry name" value="Adenine nucleotide alpha hydrolases-like"/>
    <property type="match status" value="2"/>
</dbReference>
<dbReference type="InterPro" id="IPR006016">
    <property type="entry name" value="UspA"/>
</dbReference>